<keyword evidence="10" id="KW-1185">Reference proteome</keyword>
<organism evidence="9 10">
    <name type="scientific">Psylliodes chrysocephalus</name>
    <dbReference type="NCBI Taxonomy" id="3402493"/>
    <lineage>
        <taxon>Eukaryota</taxon>
        <taxon>Metazoa</taxon>
        <taxon>Ecdysozoa</taxon>
        <taxon>Arthropoda</taxon>
        <taxon>Hexapoda</taxon>
        <taxon>Insecta</taxon>
        <taxon>Pterygota</taxon>
        <taxon>Neoptera</taxon>
        <taxon>Endopterygota</taxon>
        <taxon>Coleoptera</taxon>
        <taxon>Polyphaga</taxon>
        <taxon>Cucujiformia</taxon>
        <taxon>Chrysomeloidea</taxon>
        <taxon>Chrysomelidae</taxon>
        <taxon>Galerucinae</taxon>
        <taxon>Alticini</taxon>
        <taxon>Psylliodes</taxon>
    </lineage>
</organism>
<keyword evidence="3 8" id="KW-0812">Transmembrane</keyword>
<dbReference type="OrthoDB" id="6775583at2759"/>
<protein>
    <submittedName>
        <fullName evidence="9">Uncharacterized protein</fullName>
    </submittedName>
</protein>
<evidence type="ECO:0000256" key="2">
    <source>
        <dbReference type="ARBA" id="ARBA00022475"/>
    </source>
</evidence>
<keyword evidence="5 8" id="KW-0472">Membrane</keyword>
<comment type="subcellular location">
    <subcellularLocation>
        <location evidence="1">Cell membrane</location>
        <topology evidence="1">Multi-pass membrane protein</topology>
    </subcellularLocation>
</comment>
<evidence type="ECO:0000256" key="7">
    <source>
        <dbReference type="ARBA" id="ARBA00023180"/>
    </source>
</evidence>
<keyword evidence="7" id="KW-0325">Glycoprotein</keyword>
<evidence type="ECO:0000256" key="8">
    <source>
        <dbReference type="SAM" id="Phobius"/>
    </source>
</evidence>
<dbReference type="GO" id="GO:0005886">
    <property type="term" value="C:plasma membrane"/>
    <property type="evidence" value="ECO:0007669"/>
    <property type="project" value="UniProtKB-SubCell"/>
</dbReference>
<dbReference type="PANTHER" id="PTHR42643">
    <property type="entry name" value="IONOTROPIC RECEPTOR 20A-RELATED"/>
    <property type="match status" value="1"/>
</dbReference>
<evidence type="ECO:0000256" key="4">
    <source>
        <dbReference type="ARBA" id="ARBA00022989"/>
    </source>
</evidence>
<reference evidence="9" key="1">
    <citation type="submission" date="2022-01" db="EMBL/GenBank/DDBJ databases">
        <authorList>
            <person name="King R."/>
        </authorList>
    </citation>
    <scope>NUCLEOTIDE SEQUENCE</scope>
</reference>
<evidence type="ECO:0000256" key="3">
    <source>
        <dbReference type="ARBA" id="ARBA00022692"/>
    </source>
</evidence>
<evidence type="ECO:0000256" key="6">
    <source>
        <dbReference type="ARBA" id="ARBA00023170"/>
    </source>
</evidence>
<keyword evidence="2" id="KW-1003">Cell membrane</keyword>
<feature type="transmembrane region" description="Helical" evidence="8">
    <location>
        <begin position="138"/>
        <end position="160"/>
    </location>
</feature>
<dbReference type="EMBL" id="OV651814">
    <property type="protein sequence ID" value="CAH1106394.1"/>
    <property type="molecule type" value="Genomic_DNA"/>
</dbReference>
<keyword evidence="4 8" id="KW-1133">Transmembrane helix</keyword>
<evidence type="ECO:0000256" key="5">
    <source>
        <dbReference type="ARBA" id="ARBA00023136"/>
    </source>
</evidence>
<proteinExistence type="predicted"/>
<keyword evidence="6" id="KW-0675">Receptor</keyword>
<dbReference type="Proteomes" id="UP001153636">
    <property type="component" value="Chromosome 2"/>
</dbReference>
<evidence type="ECO:0000256" key="1">
    <source>
        <dbReference type="ARBA" id="ARBA00004651"/>
    </source>
</evidence>
<gene>
    <name evidence="9" type="ORF">PSYICH_LOCUS6607</name>
</gene>
<accession>A0A9P0CQD9</accession>
<sequence>MENKDHNNIITRMDQDVVKRIEEKRIDPKYSSQLNEGNINLFLKQREYGTAILDDILIRLKNKDNLEIMYDDPVATIDVVILLKKNFPLLDQINYWITVGHETGLIIKWWMQANSDMDKLEAAQRDHTHLQPLTMENLISSFLFLLCGLIISSLVFLVELKVGVTRYTIK</sequence>
<evidence type="ECO:0000313" key="9">
    <source>
        <dbReference type="EMBL" id="CAH1106394.1"/>
    </source>
</evidence>
<evidence type="ECO:0000313" key="10">
    <source>
        <dbReference type="Proteomes" id="UP001153636"/>
    </source>
</evidence>
<name>A0A9P0CQD9_9CUCU</name>
<dbReference type="InterPro" id="IPR052192">
    <property type="entry name" value="Insect_Ionotropic_Sensory_Rcpt"/>
</dbReference>
<dbReference type="AlphaFoldDB" id="A0A9P0CQD9"/>
<dbReference type="PANTHER" id="PTHR42643:SF24">
    <property type="entry name" value="IONOTROPIC RECEPTOR 60A"/>
    <property type="match status" value="1"/>
</dbReference>